<name>A0ABQ9IAL3_9NEOP</name>
<comment type="caution">
    <text evidence="2">The sequence shown here is derived from an EMBL/GenBank/DDBJ whole genome shotgun (WGS) entry which is preliminary data.</text>
</comment>
<sequence>MGRRGCRACVTSTDGQPVCALRHFQGMNCRTRYLMTSRDSPTPNQYLLPSLLQPTPYFYKSRARNEATESRDATVPTSLVLLAKGSLSGKKHTWPRWPLPERRSFVQGPPPPQSGSQSTLGGTNRGIAEYVYVAEDSKILQFPNFRNYRGKKPDGRVVLYIVFVVGRSVSAHASFPATASVCAVFVFIGRCHWSADFLRDLPFPPPFHSGASPFSPQFTHIGSQDLVKNRPNLSTQLNYSNIQCHCVFNNPITGGFKITVFAVTLTLIQTTKTEIEWTLLFLRRNSRRMSEVLPCRDFASHEGKSVPIPGEVAPSFSHEENVPGDVGRRVFSGVFRFPPPLHSGAAPHLPRFTLIDVWRRPNLSIPLKLLEVMIEKLLITSAHFTVNSLYTWLRRGWLVPTCCLARIQAIANTEAHCLYVNSPSVLRHHHLWFSLTHVRQLVTKCALEVRGWLADVTWSRDVERRRGTAARSKHLPHQVDVTRCGPSNVPRRTKDSQNKSGLQKWSGVAVLLMSAYPFVSERVCEEIWRGGVRNIEVSRADEGETWRVWSSAGMQGRGETVDPRENPRTSCIVRHDSPAGNRTRFALAGGE</sequence>
<protein>
    <submittedName>
        <fullName evidence="2">Uncharacterized protein</fullName>
    </submittedName>
</protein>
<accession>A0ABQ9IAL3</accession>
<gene>
    <name evidence="2" type="ORF">PR048_006286</name>
</gene>
<organism evidence="2 3">
    <name type="scientific">Dryococelus australis</name>
    <dbReference type="NCBI Taxonomy" id="614101"/>
    <lineage>
        <taxon>Eukaryota</taxon>
        <taxon>Metazoa</taxon>
        <taxon>Ecdysozoa</taxon>
        <taxon>Arthropoda</taxon>
        <taxon>Hexapoda</taxon>
        <taxon>Insecta</taxon>
        <taxon>Pterygota</taxon>
        <taxon>Neoptera</taxon>
        <taxon>Polyneoptera</taxon>
        <taxon>Phasmatodea</taxon>
        <taxon>Verophasmatodea</taxon>
        <taxon>Anareolatae</taxon>
        <taxon>Phasmatidae</taxon>
        <taxon>Eurycanthinae</taxon>
        <taxon>Dryococelus</taxon>
    </lineage>
</organism>
<proteinExistence type="predicted"/>
<keyword evidence="3" id="KW-1185">Reference proteome</keyword>
<dbReference type="EMBL" id="JARBHB010000002">
    <property type="protein sequence ID" value="KAJ8893686.1"/>
    <property type="molecule type" value="Genomic_DNA"/>
</dbReference>
<evidence type="ECO:0000313" key="2">
    <source>
        <dbReference type="EMBL" id="KAJ8893686.1"/>
    </source>
</evidence>
<feature type="region of interest" description="Disordered" evidence="1">
    <location>
        <begin position="100"/>
        <end position="122"/>
    </location>
</feature>
<evidence type="ECO:0000256" key="1">
    <source>
        <dbReference type="SAM" id="MobiDB-lite"/>
    </source>
</evidence>
<evidence type="ECO:0000313" key="3">
    <source>
        <dbReference type="Proteomes" id="UP001159363"/>
    </source>
</evidence>
<dbReference type="Proteomes" id="UP001159363">
    <property type="component" value="Chromosome 2"/>
</dbReference>
<reference evidence="2 3" key="1">
    <citation type="submission" date="2023-02" db="EMBL/GenBank/DDBJ databases">
        <title>LHISI_Scaffold_Assembly.</title>
        <authorList>
            <person name="Stuart O.P."/>
            <person name="Cleave R."/>
            <person name="Magrath M.J.L."/>
            <person name="Mikheyev A.S."/>
        </authorList>
    </citation>
    <scope>NUCLEOTIDE SEQUENCE [LARGE SCALE GENOMIC DNA]</scope>
    <source>
        <strain evidence="2">Daus_M_001</strain>
        <tissue evidence="2">Leg muscle</tissue>
    </source>
</reference>